<proteinExistence type="predicted"/>
<accession>A0A6A6NXD8</accession>
<sequence>MPRAPRRHGIVARPPGQPRALGTNIIVKPGEGGPASCFAESGVQAGKAGGELGRRACTNQLRTGPPT</sequence>
<gene>
    <name evidence="2" type="ORF">BDY21DRAFT_347024</name>
</gene>
<evidence type="ECO:0000313" key="3">
    <source>
        <dbReference type="Proteomes" id="UP000799766"/>
    </source>
</evidence>
<reference evidence="2" key="1">
    <citation type="journal article" date="2020" name="Stud. Mycol.">
        <title>101 Dothideomycetes genomes: a test case for predicting lifestyles and emergence of pathogens.</title>
        <authorList>
            <person name="Haridas S."/>
            <person name="Albert R."/>
            <person name="Binder M."/>
            <person name="Bloem J."/>
            <person name="Labutti K."/>
            <person name="Salamov A."/>
            <person name="Andreopoulos B."/>
            <person name="Baker S."/>
            <person name="Barry K."/>
            <person name="Bills G."/>
            <person name="Bluhm B."/>
            <person name="Cannon C."/>
            <person name="Castanera R."/>
            <person name="Culley D."/>
            <person name="Daum C."/>
            <person name="Ezra D."/>
            <person name="Gonzalez J."/>
            <person name="Henrissat B."/>
            <person name="Kuo A."/>
            <person name="Liang C."/>
            <person name="Lipzen A."/>
            <person name="Lutzoni F."/>
            <person name="Magnuson J."/>
            <person name="Mondo S."/>
            <person name="Nolan M."/>
            <person name="Ohm R."/>
            <person name="Pangilinan J."/>
            <person name="Park H.-J."/>
            <person name="Ramirez L."/>
            <person name="Alfaro M."/>
            <person name="Sun H."/>
            <person name="Tritt A."/>
            <person name="Yoshinaga Y."/>
            <person name="Zwiers L.-H."/>
            <person name="Turgeon B."/>
            <person name="Goodwin S."/>
            <person name="Spatafora J."/>
            <person name="Crous P."/>
            <person name="Grigoriev I."/>
        </authorList>
    </citation>
    <scope>NUCLEOTIDE SEQUENCE</scope>
    <source>
        <strain evidence="2">ATCC 16933</strain>
    </source>
</reference>
<keyword evidence="3" id="KW-1185">Reference proteome</keyword>
<protein>
    <submittedName>
        <fullName evidence="2">Uncharacterized protein</fullName>
    </submittedName>
</protein>
<organism evidence="2 3">
    <name type="scientific">Lineolata rhizophorae</name>
    <dbReference type="NCBI Taxonomy" id="578093"/>
    <lineage>
        <taxon>Eukaryota</taxon>
        <taxon>Fungi</taxon>
        <taxon>Dikarya</taxon>
        <taxon>Ascomycota</taxon>
        <taxon>Pezizomycotina</taxon>
        <taxon>Dothideomycetes</taxon>
        <taxon>Dothideomycetes incertae sedis</taxon>
        <taxon>Lineolatales</taxon>
        <taxon>Lineolataceae</taxon>
        <taxon>Lineolata</taxon>
    </lineage>
</organism>
<evidence type="ECO:0000256" key="1">
    <source>
        <dbReference type="SAM" id="MobiDB-lite"/>
    </source>
</evidence>
<dbReference type="AlphaFoldDB" id="A0A6A6NXD8"/>
<feature type="compositionally biased region" description="Basic residues" evidence="1">
    <location>
        <begin position="1"/>
        <end position="10"/>
    </location>
</feature>
<dbReference type="EMBL" id="MU001683">
    <property type="protein sequence ID" value="KAF2456400.1"/>
    <property type="molecule type" value="Genomic_DNA"/>
</dbReference>
<name>A0A6A6NXD8_9PEZI</name>
<evidence type="ECO:0000313" key="2">
    <source>
        <dbReference type="EMBL" id="KAF2456400.1"/>
    </source>
</evidence>
<feature type="region of interest" description="Disordered" evidence="1">
    <location>
        <begin position="1"/>
        <end position="21"/>
    </location>
</feature>
<dbReference type="Proteomes" id="UP000799766">
    <property type="component" value="Unassembled WGS sequence"/>
</dbReference>